<dbReference type="EMBL" id="QTSX02005960">
    <property type="protein sequence ID" value="KAJ9056338.1"/>
    <property type="molecule type" value="Genomic_DNA"/>
</dbReference>
<protein>
    <submittedName>
        <fullName evidence="1">Uncharacterized protein</fullName>
    </submittedName>
</protein>
<reference evidence="1" key="1">
    <citation type="submission" date="2022-04" db="EMBL/GenBank/DDBJ databases">
        <title>Genome of the entomopathogenic fungus Entomophthora muscae.</title>
        <authorList>
            <person name="Elya C."/>
            <person name="Lovett B.R."/>
            <person name="Lee E."/>
            <person name="Macias A.M."/>
            <person name="Hajek A.E."/>
            <person name="De Bivort B.L."/>
            <person name="Kasson M.T."/>
            <person name="De Fine Licht H.H."/>
            <person name="Stajich J.E."/>
        </authorList>
    </citation>
    <scope>NUCLEOTIDE SEQUENCE</scope>
    <source>
        <strain evidence="1">Berkeley</strain>
    </source>
</reference>
<organism evidence="1 2">
    <name type="scientific">Entomophthora muscae</name>
    <dbReference type="NCBI Taxonomy" id="34485"/>
    <lineage>
        <taxon>Eukaryota</taxon>
        <taxon>Fungi</taxon>
        <taxon>Fungi incertae sedis</taxon>
        <taxon>Zoopagomycota</taxon>
        <taxon>Entomophthoromycotina</taxon>
        <taxon>Entomophthoromycetes</taxon>
        <taxon>Entomophthorales</taxon>
        <taxon>Entomophthoraceae</taxon>
        <taxon>Entomophthora</taxon>
    </lineage>
</organism>
<keyword evidence="2" id="KW-1185">Reference proteome</keyword>
<dbReference type="Proteomes" id="UP001165960">
    <property type="component" value="Unassembled WGS sequence"/>
</dbReference>
<name>A0ACC2S211_9FUNG</name>
<sequence>MKYWLLQGESLEAASAWRKEGITTKHHMSVGSLKITVQQCIEWRKVTSLAEAAAWLAKGFTPTTAAPWMDHNLSPEAAAHLQQNITPREAAECLKTGIYFRVLIEWRKAIPCATEAAAFLEEKFSPAKAATWFELKILAPEATCFRSIGWVPDTVVTWLNTNETTYDEIRKYFCPNIGPENAIVWKRRGFALGEAKLWADLIVDVDLAHTLRNHDILPVTIARFIERKYTLDKAIMYAMEGTPLDRARPPQNGDHPKMSYSERIKRGKEPPTSGPIPYEDFIRDHMSQGNP</sequence>
<accession>A0ACC2S211</accession>
<proteinExistence type="predicted"/>
<comment type="caution">
    <text evidence="1">The sequence shown here is derived from an EMBL/GenBank/DDBJ whole genome shotgun (WGS) entry which is preliminary data.</text>
</comment>
<evidence type="ECO:0000313" key="1">
    <source>
        <dbReference type="EMBL" id="KAJ9056338.1"/>
    </source>
</evidence>
<evidence type="ECO:0000313" key="2">
    <source>
        <dbReference type="Proteomes" id="UP001165960"/>
    </source>
</evidence>
<gene>
    <name evidence="1" type="ORF">DSO57_1034158</name>
</gene>